<dbReference type="InterPro" id="IPR043872">
    <property type="entry name" value="DUF5832"/>
</dbReference>
<organism evidence="1">
    <name type="scientific">viral metagenome</name>
    <dbReference type="NCBI Taxonomy" id="1070528"/>
    <lineage>
        <taxon>unclassified sequences</taxon>
        <taxon>metagenomes</taxon>
        <taxon>organismal metagenomes</taxon>
    </lineage>
</organism>
<name>A0A6C0IXI4_9ZZZZ</name>
<proteinExistence type="predicted"/>
<accession>A0A6C0IXI4</accession>
<dbReference type="EMBL" id="MN740286">
    <property type="protein sequence ID" value="QHT98021.1"/>
    <property type="molecule type" value="Genomic_DNA"/>
</dbReference>
<protein>
    <submittedName>
        <fullName evidence="1">Uncharacterized protein</fullName>
    </submittedName>
</protein>
<dbReference type="Pfam" id="PF19150">
    <property type="entry name" value="DUF5832"/>
    <property type="match status" value="1"/>
</dbReference>
<evidence type="ECO:0000313" key="1">
    <source>
        <dbReference type="EMBL" id="QHT98021.1"/>
    </source>
</evidence>
<sequence>MEDINAHYSIGDTMTFEQMVQTKKEEKELSLYNPFEKSKEVNPYVFEDKPVGIRRFAVLSLVGEGFQQRHISNKCMMKVKVSTTSFEQANKMCEVIKEKSELKFALYVVEMFKFVCLPPLLDQDVDSEMNTAIKMEYVAVDDEKEEFNNRKKTMMDEVKRHNEITKKIADGELDESEAQSAPILPEDMIKKETSYEISDSMDPDIPLCTDRYIVISTLKITKYEKMKDRIIVKICGTFENEADANSHMKTMKKDTKYKLFDVTVCDMYVWLEMPPPYELIENVMFDSKKLTETLGQRKQTININTSELHMPSDE</sequence>
<reference evidence="1" key="1">
    <citation type="journal article" date="2020" name="Nature">
        <title>Giant virus diversity and host interactions through global metagenomics.</title>
        <authorList>
            <person name="Schulz F."/>
            <person name="Roux S."/>
            <person name="Paez-Espino D."/>
            <person name="Jungbluth S."/>
            <person name="Walsh D.A."/>
            <person name="Denef V.J."/>
            <person name="McMahon K.D."/>
            <person name="Konstantinidis K.T."/>
            <person name="Eloe-Fadrosh E.A."/>
            <person name="Kyrpides N.C."/>
            <person name="Woyke T."/>
        </authorList>
    </citation>
    <scope>NUCLEOTIDE SEQUENCE</scope>
    <source>
        <strain evidence="1">GVMAG-M-3300025626-8</strain>
    </source>
</reference>
<dbReference type="AlphaFoldDB" id="A0A6C0IXI4"/>